<dbReference type="OrthoDB" id="9804920at2"/>
<dbReference type="PANTHER" id="PTHR10443:SF12">
    <property type="entry name" value="DIPEPTIDASE"/>
    <property type="match status" value="1"/>
</dbReference>
<keyword evidence="2" id="KW-1185">Reference proteome</keyword>
<dbReference type="GO" id="GO:0006508">
    <property type="term" value="P:proteolysis"/>
    <property type="evidence" value="ECO:0007669"/>
    <property type="project" value="InterPro"/>
</dbReference>
<name>A0A517YVU3_9BACT</name>
<gene>
    <name evidence="1" type="ORF">KS4_24140</name>
</gene>
<dbReference type="GO" id="GO:0070573">
    <property type="term" value="F:metallodipeptidase activity"/>
    <property type="evidence" value="ECO:0007669"/>
    <property type="project" value="InterPro"/>
</dbReference>
<dbReference type="KEGG" id="pcor:KS4_24140"/>
<dbReference type="InterPro" id="IPR032466">
    <property type="entry name" value="Metal_Hydrolase"/>
</dbReference>
<dbReference type="PANTHER" id="PTHR10443">
    <property type="entry name" value="MICROSOMAL DIPEPTIDASE"/>
    <property type="match status" value="1"/>
</dbReference>
<dbReference type="Gene3D" id="3.20.20.140">
    <property type="entry name" value="Metal-dependent hydrolases"/>
    <property type="match status" value="1"/>
</dbReference>
<proteinExistence type="predicted"/>
<dbReference type="Proteomes" id="UP000317369">
    <property type="component" value="Chromosome"/>
</dbReference>
<accession>A0A517YVU3</accession>
<dbReference type="Pfam" id="PF01244">
    <property type="entry name" value="Peptidase_M19"/>
    <property type="match status" value="1"/>
</dbReference>
<reference evidence="1 2" key="1">
    <citation type="submission" date="2019-02" db="EMBL/GenBank/DDBJ databases">
        <title>Deep-cultivation of Planctomycetes and their phenomic and genomic characterization uncovers novel biology.</title>
        <authorList>
            <person name="Wiegand S."/>
            <person name="Jogler M."/>
            <person name="Boedeker C."/>
            <person name="Pinto D."/>
            <person name="Vollmers J."/>
            <person name="Rivas-Marin E."/>
            <person name="Kohn T."/>
            <person name="Peeters S.H."/>
            <person name="Heuer A."/>
            <person name="Rast P."/>
            <person name="Oberbeckmann S."/>
            <person name="Bunk B."/>
            <person name="Jeske O."/>
            <person name="Meyerdierks A."/>
            <person name="Storesund J.E."/>
            <person name="Kallscheuer N."/>
            <person name="Luecker S."/>
            <person name="Lage O.M."/>
            <person name="Pohl T."/>
            <person name="Merkel B.J."/>
            <person name="Hornburger P."/>
            <person name="Mueller R.-W."/>
            <person name="Bruemmer F."/>
            <person name="Labrenz M."/>
            <person name="Spormann A.M."/>
            <person name="Op den Camp H."/>
            <person name="Overmann J."/>
            <person name="Amann R."/>
            <person name="Jetten M.S.M."/>
            <person name="Mascher T."/>
            <person name="Medema M.H."/>
            <person name="Devos D.P."/>
            <person name="Kaster A.-K."/>
            <person name="Ovreas L."/>
            <person name="Rohde M."/>
            <person name="Galperin M.Y."/>
            <person name="Jogler C."/>
        </authorList>
    </citation>
    <scope>NUCLEOTIDE SEQUENCE [LARGE SCALE GENOMIC DNA]</scope>
    <source>
        <strain evidence="1 2">KS4</strain>
    </source>
</reference>
<evidence type="ECO:0000313" key="1">
    <source>
        <dbReference type="EMBL" id="QDU34346.1"/>
    </source>
</evidence>
<dbReference type="PROSITE" id="PS51365">
    <property type="entry name" value="RENAL_DIPEPTIDASE_2"/>
    <property type="match status" value="1"/>
</dbReference>
<sequence>MQLIFDGHLDLAMQALVYERDQRLTVAEIRGRERADNPSERGRCTLSFDELRAARAGVVVSTIFIRCKPGVDPNRVILREDADYPCPTMAHANGQMQVSYYKLMEELGELRFITSKGELATHLELWEESDDPVKDKLPIGMIMMMEGADPIYRVDQTAGWYEQGLRCISLAHFGNSRFGCGTTTASEGDGPLTELGKELLVEMDRLGIVLDLSHLSDMSIAEATEIYQGPLIATHSNCRRIADTSRQMTDVQIKKVIDRGGVVGAVLCVSMIRGDFDRKMPHDVSIRELADHVVRVCDLAGNTDHVGFGTDMDGGFGADWIPTEVDTYRDLQKFAEVLSGRGFSDEDIAKFYHENWSRFWLKHLPG</sequence>
<evidence type="ECO:0000313" key="2">
    <source>
        <dbReference type="Proteomes" id="UP000317369"/>
    </source>
</evidence>
<organism evidence="1 2">
    <name type="scientific">Poriferisphaera corsica</name>
    <dbReference type="NCBI Taxonomy" id="2528020"/>
    <lineage>
        <taxon>Bacteria</taxon>
        <taxon>Pseudomonadati</taxon>
        <taxon>Planctomycetota</taxon>
        <taxon>Phycisphaerae</taxon>
        <taxon>Phycisphaerales</taxon>
        <taxon>Phycisphaeraceae</taxon>
        <taxon>Poriferisphaera</taxon>
    </lineage>
</organism>
<dbReference type="InterPro" id="IPR008257">
    <property type="entry name" value="Pept_M19"/>
</dbReference>
<dbReference type="AlphaFoldDB" id="A0A517YVU3"/>
<dbReference type="SUPFAM" id="SSF51556">
    <property type="entry name" value="Metallo-dependent hydrolases"/>
    <property type="match status" value="1"/>
</dbReference>
<dbReference type="EMBL" id="CP036425">
    <property type="protein sequence ID" value="QDU34346.1"/>
    <property type="molecule type" value="Genomic_DNA"/>
</dbReference>
<protein>
    <submittedName>
        <fullName evidence="1">Membrane dipeptidase (Peptidase family M19)</fullName>
    </submittedName>
</protein>
<dbReference type="RefSeq" id="WP_145078089.1">
    <property type="nucleotide sequence ID" value="NZ_CP036425.1"/>
</dbReference>